<dbReference type="GO" id="GO:0016831">
    <property type="term" value="F:carboxy-lyase activity"/>
    <property type="evidence" value="ECO:0007669"/>
    <property type="project" value="UniProtKB-KW"/>
</dbReference>
<protein>
    <submittedName>
        <fullName evidence="8">Aminotransferase class I/II-fold pyridoxal phosphate-dependent enzyme</fullName>
    </submittedName>
</protein>
<accession>A0A372LK62</accession>
<comment type="cofactor">
    <cofactor evidence="1">
        <name>pyridoxal 5'-phosphate</name>
        <dbReference type="ChEBI" id="CHEBI:597326"/>
    </cofactor>
</comment>
<dbReference type="Pfam" id="PF03711">
    <property type="entry name" value="OKR_DC_1_C"/>
    <property type="match status" value="1"/>
</dbReference>
<evidence type="ECO:0000256" key="5">
    <source>
        <dbReference type="ARBA" id="ARBA00023239"/>
    </source>
</evidence>
<dbReference type="PANTHER" id="PTHR43277">
    <property type="entry name" value="ARGININE DECARBOXYLASE"/>
    <property type="match status" value="1"/>
</dbReference>
<dbReference type="GO" id="GO:0008483">
    <property type="term" value="F:transaminase activity"/>
    <property type="evidence" value="ECO:0007669"/>
    <property type="project" value="UniProtKB-KW"/>
</dbReference>
<evidence type="ECO:0000256" key="3">
    <source>
        <dbReference type="ARBA" id="ARBA00022793"/>
    </source>
</evidence>
<evidence type="ECO:0000256" key="2">
    <source>
        <dbReference type="ARBA" id="ARBA00010671"/>
    </source>
</evidence>
<dbReference type="InterPro" id="IPR015424">
    <property type="entry name" value="PyrdxlP-dep_Trfase"/>
</dbReference>
<keyword evidence="8" id="KW-0808">Transferase</keyword>
<evidence type="ECO:0000259" key="7">
    <source>
        <dbReference type="Pfam" id="PF03711"/>
    </source>
</evidence>
<evidence type="ECO:0000256" key="1">
    <source>
        <dbReference type="ARBA" id="ARBA00001933"/>
    </source>
</evidence>
<comment type="caution">
    <text evidence="8">The sequence shown here is derived from an EMBL/GenBank/DDBJ whole genome shotgun (WGS) entry which is preliminary data.</text>
</comment>
<keyword evidence="3" id="KW-0210">Decarboxylase</keyword>
<reference evidence="8 9" key="1">
    <citation type="submission" date="2018-08" db="EMBL/GenBank/DDBJ databases">
        <title>Bacillus chawlae sp. nov., Bacillus glennii sp. nov., and Bacillus saganii sp. nov. Isolated from the Vehicle Assembly Building at Kennedy Space Center where the Viking Spacecraft were Assembled.</title>
        <authorList>
            <person name="Seuylemezian A."/>
            <person name="Vaishampayan P."/>
        </authorList>
    </citation>
    <scope>NUCLEOTIDE SEQUENCE [LARGE SCALE GENOMIC DNA]</scope>
    <source>
        <strain evidence="8 9">V47-23a</strain>
    </source>
</reference>
<keyword evidence="8" id="KW-0032">Aminotransferase</keyword>
<keyword evidence="5" id="KW-0456">Lyase</keyword>
<sequence length="475" mass="52663">MNQDRAPLYEALLRHAERKPISFHVPGHKNGLVFHKKGQDVFERVLQLDATELSGLDDLHSPEGPILEAQKLLADFYGAKESFFLVSGSSAGNMAMILAACDEDDTVLVQRNCHKSILHGLMLANVKPVYLEPVYYEEWGFAGGVTKETVTEAMAIYPEAKAIILTYPNYYGVSEDISEVIAAAHKKDIIVLVDEAHGAHFALGAPFPVSSLTAGADVVIQSAHKTLPAMTMGSYLHINGDKIDSEKIRFFLQMLQSSSPSYPIMASLDLARQFAATYAEKDKLKFIEESTRFKRELSQITGVKISKEENMIVDPLKITLQADGVSGYNLQRLLEEKGVYTELADLKNILFVLPLSLTNYPLTETIVRVTEAVMMAEKDESISSITYPYKKLTVSKPKLTYKEMKQKPNKLASIQECKGKIIAETVIPYPPGIPLFMAGETIDESRISYLQDLMKAGARFHGGETLSDGMLLVFE</sequence>
<dbReference type="CDD" id="cd00615">
    <property type="entry name" value="Orn_deC_like"/>
    <property type="match status" value="1"/>
</dbReference>
<dbReference type="Gene3D" id="3.90.100.10">
    <property type="entry name" value="Orn/Lys/Arg decarboxylase, C-terminal domain"/>
    <property type="match status" value="1"/>
</dbReference>
<keyword evidence="9" id="KW-1185">Reference proteome</keyword>
<dbReference type="InterPro" id="IPR052357">
    <property type="entry name" value="Orn_Lys_Arg_decarboxylase-I"/>
</dbReference>
<organism evidence="8 9">
    <name type="scientific">Peribacillus saganii</name>
    <dbReference type="NCBI Taxonomy" id="2303992"/>
    <lineage>
        <taxon>Bacteria</taxon>
        <taxon>Bacillati</taxon>
        <taxon>Bacillota</taxon>
        <taxon>Bacilli</taxon>
        <taxon>Bacillales</taxon>
        <taxon>Bacillaceae</taxon>
        <taxon>Peribacillus</taxon>
    </lineage>
</organism>
<evidence type="ECO:0000256" key="4">
    <source>
        <dbReference type="ARBA" id="ARBA00022898"/>
    </source>
</evidence>
<dbReference type="AlphaFoldDB" id="A0A372LK62"/>
<dbReference type="InterPro" id="IPR036633">
    <property type="entry name" value="Prn/Lys/Arg_de-COase_C_sf"/>
</dbReference>
<dbReference type="SUPFAM" id="SSF55904">
    <property type="entry name" value="Ornithine decarboxylase C-terminal domain"/>
    <property type="match status" value="1"/>
</dbReference>
<dbReference type="OrthoDB" id="9815233at2"/>
<dbReference type="PANTHER" id="PTHR43277:SF3">
    <property type="entry name" value="DECARBOXYLASE, PUTATIVE-RELATED"/>
    <property type="match status" value="1"/>
</dbReference>
<evidence type="ECO:0000313" key="9">
    <source>
        <dbReference type="Proteomes" id="UP000264541"/>
    </source>
</evidence>
<dbReference type="Proteomes" id="UP000264541">
    <property type="component" value="Unassembled WGS sequence"/>
</dbReference>
<evidence type="ECO:0000313" key="8">
    <source>
        <dbReference type="EMBL" id="RFU66941.1"/>
    </source>
</evidence>
<proteinExistence type="inferred from homology"/>
<dbReference type="EMBL" id="QVTE01000048">
    <property type="protein sequence ID" value="RFU66941.1"/>
    <property type="molecule type" value="Genomic_DNA"/>
</dbReference>
<comment type="similarity">
    <text evidence="2">Belongs to the Orn/Lys/Arg decarboxylase class-I family.</text>
</comment>
<dbReference type="Gene3D" id="3.40.640.10">
    <property type="entry name" value="Type I PLP-dependent aspartate aminotransferase-like (Major domain)"/>
    <property type="match status" value="1"/>
</dbReference>
<dbReference type="Pfam" id="PF01276">
    <property type="entry name" value="OKR_DC_1"/>
    <property type="match status" value="1"/>
</dbReference>
<dbReference type="SUPFAM" id="SSF53383">
    <property type="entry name" value="PLP-dependent transferases"/>
    <property type="match status" value="1"/>
</dbReference>
<dbReference type="InterPro" id="IPR008286">
    <property type="entry name" value="Prn/Lys/Arg_de-COase_C"/>
</dbReference>
<evidence type="ECO:0000259" key="6">
    <source>
        <dbReference type="Pfam" id="PF01276"/>
    </source>
</evidence>
<keyword evidence="4" id="KW-0663">Pyridoxal phosphate</keyword>
<dbReference type="InterPro" id="IPR000310">
    <property type="entry name" value="Orn/Lys/Arg_deCO2ase_major_dom"/>
</dbReference>
<gene>
    <name evidence="8" type="ORF">D0469_16680</name>
</gene>
<feature type="domain" description="Orn/Lys/Arg decarboxylase C-terminal" evidence="7">
    <location>
        <begin position="390"/>
        <end position="469"/>
    </location>
</feature>
<dbReference type="InterPro" id="IPR015421">
    <property type="entry name" value="PyrdxlP-dep_Trfase_major"/>
</dbReference>
<name>A0A372LK62_9BACI</name>
<feature type="domain" description="Orn/Lys/Arg decarboxylases family 1 pyridoxal-P attachment site" evidence="6">
    <location>
        <begin position="7"/>
        <end position="301"/>
    </location>
</feature>